<evidence type="ECO:0000256" key="13">
    <source>
        <dbReference type="SAM" id="SignalP"/>
    </source>
</evidence>
<evidence type="ECO:0000313" key="16">
    <source>
        <dbReference type="EMBL" id="GGD50965.1"/>
    </source>
</evidence>
<dbReference type="PANTHER" id="PTHR32552:SF81">
    <property type="entry name" value="TONB-DEPENDENT OUTER MEMBRANE RECEPTOR"/>
    <property type="match status" value="1"/>
</dbReference>
<dbReference type="Pfam" id="PF00593">
    <property type="entry name" value="TonB_dep_Rec_b-barrel"/>
    <property type="match status" value="1"/>
</dbReference>
<feature type="signal peptide" evidence="13">
    <location>
        <begin position="1"/>
        <end position="19"/>
    </location>
</feature>
<keyword evidence="9 11" id="KW-0472">Membrane</keyword>
<evidence type="ECO:0000256" key="5">
    <source>
        <dbReference type="ARBA" id="ARBA00022692"/>
    </source>
</evidence>
<keyword evidence="5 11" id="KW-0812">Transmembrane</keyword>
<organism evidence="16 17">
    <name type="scientific">Emticicia aquatilis</name>
    <dbReference type="NCBI Taxonomy" id="1537369"/>
    <lineage>
        <taxon>Bacteria</taxon>
        <taxon>Pseudomonadati</taxon>
        <taxon>Bacteroidota</taxon>
        <taxon>Cytophagia</taxon>
        <taxon>Cytophagales</taxon>
        <taxon>Leadbetterellaceae</taxon>
        <taxon>Emticicia</taxon>
    </lineage>
</organism>
<evidence type="ECO:0000256" key="7">
    <source>
        <dbReference type="ARBA" id="ARBA00023065"/>
    </source>
</evidence>
<comment type="similarity">
    <text evidence="11 12">Belongs to the TonB-dependent receptor family.</text>
</comment>
<dbReference type="InterPro" id="IPR012910">
    <property type="entry name" value="Plug_dom"/>
</dbReference>
<reference evidence="16" key="2">
    <citation type="submission" date="2020-09" db="EMBL/GenBank/DDBJ databases">
        <authorList>
            <person name="Sun Q."/>
            <person name="Zhou Y."/>
        </authorList>
    </citation>
    <scope>NUCLEOTIDE SEQUENCE</scope>
    <source>
        <strain evidence="16">CGMCC 1.15958</strain>
    </source>
</reference>
<evidence type="ECO:0000259" key="15">
    <source>
        <dbReference type="Pfam" id="PF07715"/>
    </source>
</evidence>
<keyword evidence="3 11" id="KW-1134">Transmembrane beta strand</keyword>
<dbReference type="AlphaFoldDB" id="A0A916YLD0"/>
<name>A0A916YLD0_9BACT</name>
<keyword evidence="13" id="KW-0732">Signal</keyword>
<keyword evidence="6" id="KW-0408">Iron</keyword>
<dbReference type="InterPro" id="IPR037066">
    <property type="entry name" value="Plug_dom_sf"/>
</dbReference>
<gene>
    <name evidence="16" type="ORF">GCM10011514_14020</name>
</gene>
<dbReference type="Pfam" id="PF07715">
    <property type="entry name" value="Plug"/>
    <property type="match status" value="1"/>
</dbReference>
<evidence type="ECO:0000256" key="1">
    <source>
        <dbReference type="ARBA" id="ARBA00004571"/>
    </source>
</evidence>
<dbReference type="InterPro" id="IPR039426">
    <property type="entry name" value="TonB-dep_rcpt-like"/>
</dbReference>
<dbReference type="SUPFAM" id="SSF56935">
    <property type="entry name" value="Porins"/>
    <property type="match status" value="1"/>
</dbReference>
<keyword evidence="2 11" id="KW-0813">Transport</keyword>
<evidence type="ECO:0000256" key="9">
    <source>
        <dbReference type="ARBA" id="ARBA00023136"/>
    </source>
</evidence>
<dbReference type="EMBL" id="BMKK01000002">
    <property type="protein sequence ID" value="GGD50965.1"/>
    <property type="molecule type" value="Genomic_DNA"/>
</dbReference>
<dbReference type="InterPro" id="IPR000531">
    <property type="entry name" value="Beta-barrel_TonB"/>
</dbReference>
<evidence type="ECO:0000256" key="2">
    <source>
        <dbReference type="ARBA" id="ARBA00022448"/>
    </source>
</evidence>
<dbReference type="PROSITE" id="PS52016">
    <property type="entry name" value="TONB_DEPENDENT_REC_3"/>
    <property type="match status" value="1"/>
</dbReference>
<evidence type="ECO:0000259" key="14">
    <source>
        <dbReference type="Pfam" id="PF00593"/>
    </source>
</evidence>
<keyword evidence="17" id="KW-1185">Reference proteome</keyword>
<evidence type="ECO:0000256" key="8">
    <source>
        <dbReference type="ARBA" id="ARBA00023077"/>
    </source>
</evidence>
<comment type="subcellular location">
    <subcellularLocation>
        <location evidence="1 11">Cell outer membrane</location>
        <topology evidence="1 11">Multi-pass membrane protein</topology>
    </subcellularLocation>
</comment>
<evidence type="ECO:0000256" key="6">
    <source>
        <dbReference type="ARBA" id="ARBA00023004"/>
    </source>
</evidence>
<comment type="caution">
    <text evidence="16">The sequence shown here is derived from an EMBL/GenBank/DDBJ whole genome shotgun (WGS) entry which is preliminary data.</text>
</comment>
<keyword evidence="16" id="KW-0675">Receptor</keyword>
<evidence type="ECO:0000256" key="11">
    <source>
        <dbReference type="PROSITE-ProRule" id="PRU01360"/>
    </source>
</evidence>
<keyword evidence="7" id="KW-0406">Ion transport</keyword>
<dbReference type="Gene3D" id="2.170.130.10">
    <property type="entry name" value="TonB-dependent receptor, plug domain"/>
    <property type="match status" value="1"/>
</dbReference>
<keyword evidence="4" id="KW-0410">Iron transport</keyword>
<keyword evidence="10 11" id="KW-0998">Cell outer membrane</keyword>
<accession>A0A916YLD0</accession>
<evidence type="ECO:0000313" key="17">
    <source>
        <dbReference type="Proteomes" id="UP000609064"/>
    </source>
</evidence>
<proteinExistence type="inferred from homology"/>
<dbReference type="GO" id="GO:0009279">
    <property type="term" value="C:cell outer membrane"/>
    <property type="evidence" value="ECO:0007669"/>
    <property type="project" value="UniProtKB-SubCell"/>
</dbReference>
<dbReference type="Proteomes" id="UP000609064">
    <property type="component" value="Unassembled WGS sequence"/>
</dbReference>
<feature type="domain" description="TonB-dependent receptor-like beta-barrel" evidence="14">
    <location>
        <begin position="239"/>
        <end position="672"/>
    </location>
</feature>
<dbReference type="Gene3D" id="2.40.170.20">
    <property type="entry name" value="TonB-dependent receptor, beta-barrel domain"/>
    <property type="match status" value="1"/>
</dbReference>
<reference evidence="16" key="1">
    <citation type="journal article" date="2014" name="Int. J. Syst. Evol. Microbiol.">
        <title>Complete genome sequence of Corynebacterium casei LMG S-19264T (=DSM 44701T), isolated from a smear-ripened cheese.</title>
        <authorList>
            <consortium name="US DOE Joint Genome Institute (JGI-PGF)"/>
            <person name="Walter F."/>
            <person name="Albersmeier A."/>
            <person name="Kalinowski J."/>
            <person name="Ruckert C."/>
        </authorList>
    </citation>
    <scope>NUCLEOTIDE SEQUENCE</scope>
    <source>
        <strain evidence="16">CGMCC 1.15958</strain>
    </source>
</reference>
<evidence type="ECO:0000256" key="10">
    <source>
        <dbReference type="ARBA" id="ARBA00023237"/>
    </source>
</evidence>
<evidence type="ECO:0000256" key="12">
    <source>
        <dbReference type="RuleBase" id="RU003357"/>
    </source>
</evidence>
<dbReference type="InterPro" id="IPR036942">
    <property type="entry name" value="Beta-barrel_TonB_sf"/>
</dbReference>
<evidence type="ECO:0000256" key="3">
    <source>
        <dbReference type="ARBA" id="ARBA00022452"/>
    </source>
</evidence>
<dbReference type="PANTHER" id="PTHR32552">
    <property type="entry name" value="FERRICHROME IRON RECEPTOR-RELATED"/>
    <property type="match status" value="1"/>
</dbReference>
<evidence type="ECO:0000256" key="4">
    <source>
        <dbReference type="ARBA" id="ARBA00022496"/>
    </source>
</evidence>
<feature type="domain" description="TonB-dependent receptor plug" evidence="15">
    <location>
        <begin position="47"/>
        <end position="153"/>
    </location>
</feature>
<keyword evidence="8 12" id="KW-0798">TonB box</keyword>
<dbReference type="RefSeq" id="WP_188765323.1">
    <property type="nucleotide sequence ID" value="NZ_BMKK01000002.1"/>
</dbReference>
<protein>
    <submittedName>
        <fullName evidence="16">TonB-dependent receptor</fullName>
    </submittedName>
</protein>
<sequence length="723" mass="80015">MKRLIILLYILSSFSALFAQETPKALDEVIVKEKRKTAKERGEFKRHAQSVEALTEEDLNRNNPAFIEQSLGTMAGVQVDKRTQLGGQRIVIRGYGNDQKFNNWGVKAYYNGIPLTTADGVTILDDIDFATVNNIEVIKGPAATMYGGGVGGVARFYLKPSEDKGVTLTEKAAVGSFGLFQSNTRLDIVNDSSSMFLSYGHLQSNGYRPRGNSLKNYLTYMGEFKLTKKQTVIAYISHNFSHEGVTGQISYADYYAGIDNGNAAYAKKNARNDILATRFALTHQYAFTSKISNNTSVFYSNQDFKRVAAGADESSLNPNFGLRSVFSIKGNFGANVTNDLNLGTELQQSRSLISNYRFLGTDDANPLKVQDISRGSYFKYTTNQNSFFAHNRTNFTKYDLALILGVSANHLDYKRIDLLAPLGLVAGYNKDLSFTKSFTTSVNPHIALQKTINKQIINLSYSEGYNAPTASTAFIGTINKANDDLLPEKARMFDLGVQGLVFNGKLDYQVSVFTIDIKNKLTQLSGVNPAGGTYTYFANTGNQLNKGVELSLGYLIIPGKGDGFIKKVEPFLNLSSYNFKYTDFVTRFSNAQVDYSKKQVVGVPKTKYTAGIDIVLKSGFYWNNTYNYMGEVYTDFANSNLVKSFGLFNSKIGYKHVSPKFDFDVYVAGNNLTNQVNYTFLFLGNNINDSDPGSGYPTGVATDVNPGPSKAYYFGGVNVRYKF</sequence>
<dbReference type="GO" id="GO:0006826">
    <property type="term" value="P:iron ion transport"/>
    <property type="evidence" value="ECO:0007669"/>
    <property type="project" value="UniProtKB-KW"/>
</dbReference>
<feature type="chain" id="PRO_5037265522" evidence="13">
    <location>
        <begin position="20"/>
        <end position="723"/>
    </location>
</feature>